<gene>
    <name evidence="3" type="ORF">AVDCRST_MAG85-830</name>
</gene>
<accession>A0A6J4RWX0</accession>
<keyword evidence="1" id="KW-0547">Nucleotide-binding</keyword>
<dbReference type="EMBL" id="CADCVT010000092">
    <property type="protein sequence ID" value="CAA9483813.1"/>
    <property type="molecule type" value="Genomic_DNA"/>
</dbReference>
<dbReference type="InterPro" id="IPR009001">
    <property type="entry name" value="Transl_elong_EF1A/Init_IF2_C"/>
</dbReference>
<evidence type="ECO:0000256" key="1">
    <source>
        <dbReference type="ARBA" id="ARBA00022741"/>
    </source>
</evidence>
<proteinExistence type="predicted"/>
<dbReference type="SUPFAM" id="SSF50465">
    <property type="entry name" value="EF-Tu/eEF-1alpha/eIF2-gamma C-terminal domain"/>
    <property type="match status" value="1"/>
</dbReference>
<dbReference type="GO" id="GO:0005525">
    <property type="term" value="F:GTP binding"/>
    <property type="evidence" value="ECO:0007669"/>
    <property type="project" value="UniProtKB-KW"/>
</dbReference>
<keyword evidence="2" id="KW-0342">GTP-binding</keyword>
<name>A0A6J4RWX0_9ACTN</name>
<dbReference type="AlphaFoldDB" id="A0A6J4RWX0"/>
<evidence type="ECO:0000256" key="2">
    <source>
        <dbReference type="ARBA" id="ARBA00023134"/>
    </source>
</evidence>
<sequence length="266" mass="28733">MNVTGTSDERAQLRFDANIDLLPNSEGGRQTAIGPSYRSNVWFGEISADGNPLLNGCAIETTEPIDPGASAAVSIVPFYPEYWADVDDGAQFDLLEGLRRVGRGTVIHAPPETERVISAKRRLASDLERRIRAFVAPDVVRRPAPGGGIDFELTLSRADAHPGIVVGEFKLGRARVSDVQRLADQVNMRSSDLGLLIGLSEPSREIQRALFSHGTRVLPDGRPLPRLLYLSVPALARPESWWFLGVVSGREEGSATGRSATLAVAA</sequence>
<dbReference type="Gene3D" id="2.40.30.10">
    <property type="entry name" value="Translation factors"/>
    <property type="match status" value="1"/>
</dbReference>
<evidence type="ECO:0000313" key="3">
    <source>
        <dbReference type="EMBL" id="CAA9483813.1"/>
    </source>
</evidence>
<organism evidence="3">
    <name type="scientific">uncultured Solirubrobacteraceae bacterium</name>
    <dbReference type="NCBI Taxonomy" id="1162706"/>
    <lineage>
        <taxon>Bacteria</taxon>
        <taxon>Bacillati</taxon>
        <taxon>Actinomycetota</taxon>
        <taxon>Thermoleophilia</taxon>
        <taxon>Solirubrobacterales</taxon>
        <taxon>Solirubrobacteraceae</taxon>
        <taxon>environmental samples</taxon>
    </lineage>
</organism>
<reference evidence="3" key="1">
    <citation type="submission" date="2020-02" db="EMBL/GenBank/DDBJ databases">
        <authorList>
            <person name="Meier V. D."/>
        </authorList>
    </citation>
    <scope>NUCLEOTIDE SEQUENCE</scope>
    <source>
        <strain evidence="3">AVDCRST_MAG85</strain>
    </source>
</reference>
<protein>
    <submittedName>
        <fullName evidence="3">Uncharacterized protein</fullName>
    </submittedName>
</protein>